<protein>
    <submittedName>
        <fullName evidence="5">AraC family transcriptional regulator</fullName>
    </submittedName>
</protein>
<dbReference type="PRINTS" id="PR00032">
    <property type="entry name" value="HTHARAC"/>
</dbReference>
<dbReference type="PANTHER" id="PTHR47894:SF1">
    <property type="entry name" value="HTH-TYPE TRANSCRIPTIONAL REGULATOR VQSM"/>
    <property type="match status" value="1"/>
</dbReference>
<dbReference type="OrthoDB" id="5582699at2"/>
<keyword evidence="2" id="KW-0238">DNA-binding</keyword>
<feature type="domain" description="HTH araC/xylS-type" evidence="4">
    <location>
        <begin position="238"/>
        <end position="336"/>
    </location>
</feature>
<evidence type="ECO:0000313" key="6">
    <source>
        <dbReference type="Proteomes" id="UP000239866"/>
    </source>
</evidence>
<reference evidence="5 6" key="1">
    <citation type="submission" date="2018-03" db="EMBL/GenBank/DDBJ databases">
        <title>Marinobacter brunus sp. nov., a marine bacterium of Gamma-proteobacteria isolated from the surface seawater of the South China Sea.</title>
        <authorList>
            <person name="Cheng H."/>
            <person name="Wu Y.-H."/>
            <person name="Xamxidin M."/>
            <person name="Xu X.-W."/>
        </authorList>
    </citation>
    <scope>NUCLEOTIDE SEQUENCE [LARGE SCALE GENOMIC DNA]</scope>
    <source>
        <strain evidence="5 6">NH169-3</strain>
    </source>
</reference>
<dbReference type="AlphaFoldDB" id="A0A2T1KTJ6"/>
<dbReference type="Gene3D" id="1.10.10.60">
    <property type="entry name" value="Homeodomain-like"/>
    <property type="match status" value="1"/>
</dbReference>
<keyword evidence="6" id="KW-1185">Reference proteome</keyword>
<dbReference type="SMART" id="SM00342">
    <property type="entry name" value="HTH_ARAC"/>
    <property type="match status" value="1"/>
</dbReference>
<gene>
    <name evidence="5" type="ORF">C7H09_02090</name>
</gene>
<dbReference type="Proteomes" id="UP000239866">
    <property type="component" value="Unassembled WGS sequence"/>
</dbReference>
<accession>A0A2T1KTJ6</accession>
<evidence type="ECO:0000259" key="4">
    <source>
        <dbReference type="PROSITE" id="PS01124"/>
    </source>
</evidence>
<dbReference type="EMBL" id="PXNP01000009">
    <property type="protein sequence ID" value="PSF13424.1"/>
    <property type="molecule type" value="Genomic_DNA"/>
</dbReference>
<evidence type="ECO:0000313" key="5">
    <source>
        <dbReference type="EMBL" id="PSF13424.1"/>
    </source>
</evidence>
<keyword evidence="1" id="KW-0805">Transcription regulation</keyword>
<name>A0A2T1KTJ6_9GAMM</name>
<dbReference type="GO" id="GO:0005829">
    <property type="term" value="C:cytosol"/>
    <property type="evidence" value="ECO:0007669"/>
    <property type="project" value="TreeGrafter"/>
</dbReference>
<keyword evidence="3" id="KW-0804">Transcription</keyword>
<dbReference type="GO" id="GO:0003700">
    <property type="term" value="F:DNA-binding transcription factor activity"/>
    <property type="evidence" value="ECO:0007669"/>
    <property type="project" value="InterPro"/>
</dbReference>
<dbReference type="InterPro" id="IPR018060">
    <property type="entry name" value="HTH_AraC"/>
</dbReference>
<comment type="caution">
    <text evidence="5">The sequence shown here is derived from an EMBL/GenBank/DDBJ whole genome shotgun (WGS) entry which is preliminary data.</text>
</comment>
<dbReference type="PROSITE" id="PS01124">
    <property type="entry name" value="HTH_ARAC_FAMILY_2"/>
    <property type="match status" value="1"/>
</dbReference>
<dbReference type="RefSeq" id="WP_072678514.1">
    <property type="nucleotide sequence ID" value="NZ_PXNP01000009.1"/>
</dbReference>
<dbReference type="InterPro" id="IPR020449">
    <property type="entry name" value="Tscrpt_reg_AraC-type_HTH"/>
</dbReference>
<dbReference type="GO" id="GO:0000976">
    <property type="term" value="F:transcription cis-regulatory region binding"/>
    <property type="evidence" value="ECO:0007669"/>
    <property type="project" value="TreeGrafter"/>
</dbReference>
<sequence length="338" mass="38229">MTKTRPVADFSTIASWARFILAGFKLKGLDTDKLLCEAGIRSSDLENPNGRIKVAHMTQLWELAARDSADPLFTLRLADLARADMFSGLSLAMMFSDTTGEAIERMCRYSGVASSAAHLETIPRKNNSLEVVFHLQMPVAGEALEAFMACGSRILKQITDDKFRPREVHFSHDKSGLRAQFEAFFEAPVFFNAPVCKFVVDEQVLRLPCYQSNPELVQNMDRWMKEYLERTDSLSITGQVQKLLLEGTIDGNVDQGTVARRLGMSARRLQRALEKEGYSFRELLEKSKREMAEELLSRPELSLTDICYLLGFSDQSNFTKAFKRWTGKTPSAYRIAPR</sequence>
<evidence type="ECO:0000256" key="1">
    <source>
        <dbReference type="ARBA" id="ARBA00023015"/>
    </source>
</evidence>
<evidence type="ECO:0000256" key="3">
    <source>
        <dbReference type="ARBA" id="ARBA00023163"/>
    </source>
</evidence>
<dbReference type="PANTHER" id="PTHR47894">
    <property type="entry name" value="HTH-TYPE TRANSCRIPTIONAL REGULATOR GADX"/>
    <property type="match status" value="1"/>
</dbReference>
<dbReference type="Pfam" id="PF12833">
    <property type="entry name" value="HTH_18"/>
    <property type="match status" value="1"/>
</dbReference>
<dbReference type="InterPro" id="IPR032687">
    <property type="entry name" value="AraC-type_N"/>
</dbReference>
<dbReference type="Pfam" id="PF12625">
    <property type="entry name" value="Arabinose_bd"/>
    <property type="match status" value="1"/>
</dbReference>
<evidence type="ECO:0000256" key="2">
    <source>
        <dbReference type="ARBA" id="ARBA00023125"/>
    </source>
</evidence>
<dbReference type="SUPFAM" id="SSF46689">
    <property type="entry name" value="Homeodomain-like"/>
    <property type="match status" value="1"/>
</dbReference>
<dbReference type="InterPro" id="IPR009057">
    <property type="entry name" value="Homeodomain-like_sf"/>
</dbReference>
<proteinExistence type="predicted"/>
<organism evidence="5 6">
    <name type="scientific">Marinobacter fuscus</name>
    <dbReference type="NCBI Taxonomy" id="2109942"/>
    <lineage>
        <taxon>Bacteria</taxon>
        <taxon>Pseudomonadati</taxon>
        <taxon>Pseudomonadota</taxon>
        <taxon>Gammaproteobacteria</taxon>
        <taxon>Pseudomonadales</taxon>
        <taxon>Marinobacteraceae</taxon>
        <taxon>Marinobacter</taxon>
    </lineage>
</organism>